<keyword evidence="2" id="KW-0805">Transcription regulation</keyword>
<dbReference type="GO" id="GO:0006352">
    <property type="term" value="P:DNA-templated transcription initiation"/>
    <property type="evidence" value="ECO:0007669"/>
    <property type="project" value="InterPro"/>
</dbReference>
<dbReference type="PANTHER" id="PTHR43133">
    <property type="entry name" value="RNA POLYMERASE ECF-TYPE SIGMA FACTO"/>
    <property type="match status" value="1"/>
</dbReference>
<comment type="similarity">
    <text evidence="1">Belongs to the sigma-70 factor family. ECF subfamily.</text>
</comment>
<dbReference type="InterPro" id="IPR036388">
    <property type="entry name" value="WH-like_DNA-bd_sf"/>
</dbReference>
<feature type="domain" description="RNA polymerase sigma-70 region 2" evidence="6">
    <location>
        <begin position="19"/>
        <end position="85"/>
    </location>
</feature>
<sequence length="244" mass="26942">MTTSIPESPGEHNALALLARIGPELRAYCRSLCGDDWEADDLAQEATLKTIDRWRAEPARPLTKAYVYRAARNVWIDRCRSRARRPAVPLETLGREPAAAEAPDPAATRELLERLMRLLPPKPFVALLLCDVFGWTAGEAGARIDMAEGAVQATLSRARRRLRELADLGGSERPPPEAGAAGASAGLLEAAAEAFRRHDPHLIYDAYLRIRESGSRMTDVRVREGRLYFAIRDRDGISVMIGCD</sequence>
<dbReference type="Pfam" id="PF08281">
    <property type="entry name" value="Sigma70_r4_2"/>
    <property type="match status" value="1"/>
</dbReference>
<feature type="domain" description="RNA polymerase sigma factor 70 region 4 type 2" evidence="7">
    <location>
        <begin position="110"/>
        <end position="162"/>
    </location>
</feature>
<dbReference type="EMBL" id="VCIW01000012">
    <property type="protein sequence ID" value="TLS50891.1"/>
    <property type="molecule type" value="Genomic_DNA"/>
</dbReference>
<dbReference type="InterPro" id="IPR014284">
    <property type="entry name" value="RNA_pol_sigma-70_dom"/>
</dbReference>
<dbReference type="AlphaFoldDB" id="A0A5R9G535"/>
<name>A0A5R9G535_9BACL</name>
<dbReference type="InterPro" id="IPR013324">
    <property type="entry name" value="RNA_pol_sigma_r3/r4-like"/>
</dbReference>
<accession>A0A5R9G535</accession>
<dbReference type="Gene3D" id="1.10.1740.10">
    <property type="match status" value="1"/>
</dbReference>
<dbReference type="PANTHER" id="PTHR43133:SF8">
    <property type="entry name" value="RNA POLYMERASE SIGMA FACTOR HI_1459-RELATED"/>
    <property type="match status" value="1"/>
</dbReference>
<dbReference type="InterPro" id="IPR013325">
    <property type="entry name" value="RNA_pol_sigma_r2"/>
</dbReference>
<evidence type="ECO:0000256" key="2">
    <source>
        <dbReference type="ARBA" id="ARBA00023015"/>
    </source>
</evidence>
<dbReference type="SUPFAM" id="SSF88659">
    <property type="entry name" value="Sigma3 and sigma4 domains of RNA polymerase sigma factors"/>
    <property type="match status" value="1"/>
</dbReference>
<keyword evidence="3" id="KW-0731">Sigma factor</keyword>
<dbReference type="InterPro" id="IPR013249">
    <property type="entry name" value="RNA_pol_sigma70_r4_t2"/>
</dbReference>
<gene>
    <name evidence="8" type="ORF">FE782_17740</name>
</gene>
<evidence type="ECO:0000256" key="3">
    <source>
        <dbReference type="ARBA" id="ARBA00023082"/>
    </source>
</evidence>
<evidence type="ECO:0000259" key="7">
    <source>
        <dbReference type="Pfam" id="PF08281"/>
    </source>
</evidence>
<dbReference type="Gene3D" id="1.10.10.10">
    <property type="entry name" value="Winged helix-like DNA-binding domain superfamily/Winged helix DNA-binding domain"/>
    <property type="match status" value="1"/>
</dbReference>
<reference evidence="8 9" key="1">
    <citation type="submission" date="2019-05" db="EMBL/GenBank/DDBJ databases">
        <authorList>
            <person name="Narsing Rao M.P."/>
            <person name="Li W.J."/>
        </authorList>
    </citation>
    <scope>NUCLEOTIDE SEQUENCE [LARGE SCALE GENOMIC DNA]</scope>
    <source>
        <strain evidence="8 9">SYSU_K30003</strain>
    </source>
</reference>
<protein>
    <submittedName>
        <fullName evidence="8">RNA polymerase sigma factor</fullName>
    </submittedName>
</protein>
<keyword evidence="4" id="KW-0238">DNA-binding</keyword>
<dbReference type="Proteomes" id="UP000309676">
    <property type="component" value="Unassembled WGS sequence"/>
</dbReference>
<keyword evidence="9" id="KW-1185">Reference proteome</keyword>
<comment type="caution">
    <text evidence="8">The sequence shown here is derived from an EMBL/GenBank/DDBJ whole genome shotgun (WGS) entry which is preliminary data.</text>
</comment>
<dbReference type="InterPro" id="IPR039425">
    <property type="entry name" value="RNA_pol_sigma-70-like"/>
</dbReference>
<dbReference type="SUPFAM" id="SSF88946">
    <property type="entry name" value="Sigma2 domain of RNA polymerase sigma factors"/>
    <property type="match status" value="1"/>
</dbReference>
<dbReference type="GO" id="GO:0016987">
    <property type="term" value="F:sigma factor activity"/>
    <property type="evidence" value="ECO:0007669"/>
    <property type="project" value="UniProtKB-KW"/>
</dbReference>
<dbReference type="Pfam" id="PF04542">
    <property type="entry name" value="Sigma70_r2"/>
    <property type="match status" value="1"/>
</dbReference>
<proteinExistence type="inferred from homology"/>
<organism evidence="8 9">
    <name type="scientific">Paenibacillus antri</name>
    <dbReference type="NCBI Taxonomy" id="2582848"/>
    <lineage>
        <taxon>Bacteria</taxon>
        <taxon>Bacillati</taxon>
        <taxon>Bacillota</taxon>
        <taxon>Bacilli</taxon>
        <taxon>Bacillales</taxon>
        <taxon>Paenibacillaceae</taxon>
        <taxon>Paenibacillus</taxon>
    </lineage>
</organism>
<dbReference type="RefSeq" id="WP_138195577.1">
    <property type="nucleotide sequence ID" value="NZ_VCIW01000012.1"/>
</dbReference>
<keyword evidence="5" id="KW-0804">Transcription</keyword>
<evidence type="ECO:0000256" key="4">
    <source>
        <dbReference type="ARBA" id="ARBA00023125"/>
    </source>
</evidence>
<dbReference type="OrthoDB" id="2381154at2"/>
<evidence type="ECO:0000313" key="8">
    <source>
        <dbReference type="EMBL" id="TLS50891.1"/>
    </source>
</evidence>
<evidence type="ECO:0000256" key="5">
    <source>
        <dbReference type="ARBA" id="ARBA00023163"/>
    </source>
</evidence>
<evidence type="ECO:0000313" key="9">
    <source>
        <dbReference type="Proteomes" id="UP000309676"/>
    </source>
</evidence>
<evidence type="ECO:0000259" key="6">
    <source>
        <dbReference type="Pfam" id="PF04542"/>
    </source>
</evidence>
<dbReference type="InterPro" id="IPR007627">
    <property type="entry name" value="RNA_pol_sigma70_r2"/>
</dbReference>
<dbReference type="NCBIfam" id="TIGR02937">
    <property type="entry name" value="sigma70-ECF"/>
    <property type="match status" value="1"/>
</dbReference>
<evidence type="ECO:0000256" key="1">
    <source>
        <dbReference type="ARBA" id="ARBA00010641"/>
    </source>
</evidence>
<dbReference type="GO" id="GO:0003677">
    <property type="term" value="F:DNA binding"/>
    <property type="evidence" value="ECO:0007669"/>
    <property type="project" value="UniProtKB-KW"/>
</dbReference>